<keyword evidence="2" id="KW-1185">Reference proteome</keyword>
<sequence>MKNMITILKGTTVFFTCRDDKTRGGTCMFVKSSLWIGTVIHRVEAKHSLLLVHGALIQVHLLITYWSTVTNTHTISNIGPLDNSIRDHNIIVCDGNNTPNITKYNNDNIQMVNERSNIDYNTLNNYLRCVLQNLTLNYNSNSAYNMLIQHIEKGIKANSINIDIGLRTSNKNNIRNTWGTQELVDFMHRRDLFTALKNDD</sequence>
<dbReference type="Proteomes" id="UP001159363">
    <property type="component" value="Chromosome 6"/>
</dbReference>
<organism evidence="1 2">
    <name type="scientific">Dryococelus australis</name>
    <dbReference type="NCBI Taxonomy" id="614101"/>
    <lineage>
        <taxon>Eukaryota</taxon>
        <taxon>Metazoa</taxon>
        <taxon>Ecdysozoa</taxon>
        <taxon>Arthropoda</taxon>
        <taxon>Hexapoda</taxon>
        <taxon>Insecta</taxon>
        <taxon>Pterygota</taxon>
        <taxon>Neoptera</taxon>
        <taxon>Polyneoptera</taxon>
        <taxon>Phasmatodea</taxon>
        <taxon>Verophasmatodea</taxon>
        <taxon>Anareolatae</taxon>
        <taxon>Phasmatidae</taxon>
        <taxon>Eurycanthinae</taxon>
        <taxon>Dryococelus</taxon>
    </lineage>
</organism>
<gene>
    <name evidence="1" type="ORF">PR048_020662</name>
</gene>
<evidence type="ECO:0000313" key="1">
    <source>
        <dbReference type="EMBL" id="KAJ8880040.1"/>
    </source>
</evidence>
<evidence type="ECO:0000313" key="2">
    <source>
        <dbReference type="Proteomes" id="UP001159363"/>
    </source>
</evidence>
<accession>A0ABQ9H6W1</accession>
<protein>
    <submittedName>
        <fullName evidence="1">Uncharacterized protein</fullName>
    </submittedName>
</protein>
<reference evidence="1 2" key="1">
    <citation type="submission" date="2023-02" db="EMBL/GenBank/DDBJ databases">
        <title>LHISI_Scaffold_Assembly.</title>
        <authorList>
            <person name="Stuart O.P."/>
            <person name="Cleave R."/>
            <person name="Magrath M.J.L."/>
            <person name="Mikheyev A.S."/>
        </authorList>
    </citation>
    <scope>NUCLEOTIDE SEQUENCE [LARGE SCALE GENOMIC DNA]</scope>
    <source>
        <strain evidence="1">Daus_M_001</strain>
        <tissue evidence="1">Leg muscle</tissue>
    </source>
</reference>
<comment type="caution">
    <text evidence="1">The sequence shown here is derived from an EMBL/GenBank/DDBJ whole genome shotgun (WGS) entry which is preliminary data.</text>
</comment>
<dbReference type="EMBL" id="JARBHB010000007">
    <property type="protein sequence ID" value="KAJ8880040.1"/>
    <property type="molecule type" value="Genomic_DNA"/>
</dbReference>
<name>A0ABQ9H6W1_9NEOP</name>
<proteinExistence type="predicted"/>